<dbReference type="SUPFAM" id="SSF55048">
    <property type="entry name" value="Probable ACP-binding domain of malonyl-CoA ACP transacylase"/>
    <property type="match status" value="1"/>
</dbReference>
<dbReference type="PANTHER" id="PTHR42681">
    <property type="entry name" value="MALONYL-COA-ACYL CARRIER PROTEIN TRANSACYLASE, MITOCHONDRIAL"/>
    <property type="match status" value="1"/>
</dbReference>
<evidence type="ECO:0000259" key="1">
    <source>
        <dbReference type="SMART" id="SM00827"/>
    </source>
</evidence>
<evidence type="ECO:0000313" key="2">
    <source>
        <dbReference type="EMBL" id="VTZ48277.1"/>
    </source>
</evidence>
<proteinExistence type="predicted"/>
<feature type="domain" description="Malonyl-CoA:ACP transacylase (MAT)" evidence="1">
    <location>
        <begin position="6"/>
        <end position="301"/>
    </location>
</feature>
<name>A0A8B6LZS2_METTU</name>
<dbReference type="EMBL" id="CABFMQ020000001">
    <property type="protein sequence ID" value="VTZ48277.1"/>
    <property type="molecule type" value="Genomic_DNA"/>
</dbReference>
<dbReference type="InterPro" id="IPR001227">
    <property type="entry name" value="Ac_transferase_dom_sf"/>
</dbReference>
<organism evidence="2 3">
    <name type="scientific">Methylocella tundrae</name>
    <dbReference type="NCBI Taxonomy" id="227605"/>
    <lineage>
        <taxon>Bacteria</taxon>
        <taxon>Pseudomonadati</taxon>
        <taxon>Pseudomonadota</taxon>
        <taxon>Alphaproteobacteria</taxon>
        <taxon>Hyphomicrobiales</taxon>
        <taxon>Beijerinckiaceae</taxon>
        <taxon>Methylocella</taxon>
    </lineage>
</organism>
<accession>A0A8B6LZS2</accession>
<protein>
    <submittedName>
        <fullName evidence="2">Malonate decarboxylase subunit epsilon</fullName>
    </submittedName>
</protein>
<dbReference type="InterPro" id="IPR016036">
    <property type="entry name" value="Malonyl_transacylase_ACP-bd"/>
</dbReference>
<dbReference type="PANTHER" id="PTHR42681:SF6">
    <property type="entry name" value="BLL0263 PROTEIN"/>
    <property type="match status" value="1"/>
</dbReference>
<dbReference type="SUPFAM" id="SSF52151">
    <property type="entry name" value="FabD/lysophospholipase-like"/>
    <property type="match status" value="1"/>
</dbReference>
<dbReference type="GO" id="GO:0006633">
    <property type="term" value="P:fatty acid biosynthetic process"/>
    <property type="evidence" value="ECO:0007669"/>
    <property type="project" value="TreeGrafter"/>
</dbReference>
<keyword evidence="3" id="KW-1185">Reference proteome</keyword>
<dbReference type="RefSeq" id="WP_174510892.1">
    <property type="nucleotide sequence ID" value="NZ_CABFMQ020000001.1"/>
</dbReference>
<reference evidence="2 3" key="1">
    <citation type="submission" date="2019-05" db="EMBL/GenBank/DDBJ databases">
        <authorList>
            <person name="Farhan Ul Haque M."/>
        </authorList>
    </citation>
    <scope>NUCLEOTIDE SEQUENCE [LARGE SCALE GENOMIC DNA]</scope>
    <source>
        <strain evidence="2">2</strain>
    </source>
</reference>
<dbReference type="GO" id="GO:0004314">
    <property type="term" value="F:[acyl-carrier-protein] S-malonyltransferase activity"/>
    <property type="evidence" value="ECO:0007669"/>
    <property type="project" value="TreeGrafter"/>
</dbReference>
<dbReference type="InterPro" id="IPR014043">
    <property type="entry name" value="Acyl_transferase_dom"/>
</dbReference>
<dbReference type="InterPro" id="IPR016035">
    <property type="entry name" value="Acyl_Trfase/lysoPLipase"/>
</dbReference>
<dbReference type="InterPro" id="IPR050858">
    <property type="entry name" value="Mal-CoA-ACP_Trans/PKS_FabD"/>
</dbReference>
<dbReference type="SMART" id="SM00827">
    <property type="entry name" value="PKS_AT"/>
    <property type="match status" value="1"/>
</dbReference>
<evidence type="ECO:0000313" key="3">
    <source>
        <dbReference type="Proteomes" id="UP000485880"/>
    </source>
</evidence>
<sequence length="313" mass="32466">MTLAILCSGQGAQHRDMFALTADAPEAAGVFAAATEALGCDPRAFVHESSDATMHANAAGQILCVTQALAGFAALTSVVESLSGRTTIAGYSIGELAAWGCAGLFTPAATIDLARQRAAMMDEAGAPGDGLAFVRGLDRQRIDALCARHACAIAIINPGETFILGGDRIELGALCDEALRQGASKAGALKVNAASHTPRLKAASARYRQALAAERPLQRPPSRMRLLSGIDAAAVLNVETGLDKLAAQISQTIDWVACLEACVEAGVDRFIELGPGRALANMTSEAYPKIPARGLEDFRGLDGVRAWLAKSPG</sequence>
<dbReference type="GO" id="GO:0005829">
    <property type="term" value="C:cytosol"/>
    <property type="evidence" value="ECO:0007669"/>
    <property type="project" value="TreeGrafter"/>
</dbReference>
<comment type="caution">
    <text evidence="2">The sequence shown here is derived from an EMBL/GenBank/DDBJ whole genome shotgun (WGS) entry which is preliminary data.</text>
</comment>
<dbReference type="Gene3D" id="3.30.70.250">
    <property type="entry name" value="Malonyl-CoA ACP transacylase, ACP-binding"/>
    <property type="match status" value="1"/>
</dbReference>
<dbReference type="Proteomes" id="UP000485880">
    <property type="component" value="Unassembled WGS sequence"/>
</dbReference>
<dbReference type="AlphaFoldDB" id="A0A8B6LZS2"/>
<dbReference type="Gene3D" id="3.40.366.10">
    <property type="entry name" value="Malonyl-Coenzyme A Acyl Carrier Protein, domain 2"/>
    <property type="match status" value="1"/>
</dbReference>
<dbReference type="Pfam" id="PF00698">
    <property type="entry name" value="Acyl_transf_1"/>
    <property type="match status" value="1"/>
</dbReference>
<gene>
    <name evidence="2" type="ORF">MPC4_10227</name>
</gene>